<feature type="transmembrane region" description="Helical" evidence="1">
    <location>
        <begin position="21"/>
        <end position="40"/>
    </location>
</feature>
<feature type="transmembrane region" description="Helical" evidence="1">
    <location>
        <begin position="322"/>
        <end position="347"/>
    </location>
</feature>
<feature type="transmembrane region" description="Helical" evidence="1">
    <location>
        <begin position="190"/>
        <end position="209"/>
    </location>
</feature>
<dbReference type="EMBL" id="CP007268">
    <property type="protein sequence ID" value="AHK79403.1"/>
    <property type="molecule type" value="Genomic_DNA"/>
</dbReference>
<proteinExistence type="predicted"/>
<accession>W8KJQ9</accession>
<feature type="transmembrane region" description="Helical" evidence="1">
    <location>
        <begin position="221"/>
        <end position="242"/>
    </location>
</feature>
<dbReference type="AlphaFoldDB" id="W8KJQ9"/>
<feature type="transmembrane region" description="Helical" evidence="1">
    <location>
        <begin position="117"/>
        <end position="140"/>
    </location>
</feature>
<reference evidence="2 3" key="1">
    <citation type="journal article" date="2014" name="J Genomics">
        <title>Draft Genome Sequence of the Extremely Halophilic Phototrophic Purple Sulfur Bacterium Halorhodospira halochloris.</title>
        <authorList>
            <person name="Singh K.S."/>
            <person name="Kirksey J."/>
            <person name="Hoff W.D."/>
            <person name="Deole R."/>
        </authorList>
    </citation>
    <scope>NUCLEOTIDE SEQUENCE [LARGE SCALE GENOMIC DNA]</scope>
    <source>
        <strain evidence="2 3">A</strain>
    </source>
</reference>
<keyword evidence="1" id="KW-1133">Transmembrane helix</keyword>
<evidence type="ECO:0000313" key="2">
    <source>
        <dbReference type="EMBL" id="AHK79403.1"/>
    </source>
</evidence>
<gene>
    <name evidence="2" type="ORF">M911_09830</name>
</gene>
<evidence type="ECO:0000256" key="1">
    <source>
        <dbReference type="SAM" id="Phobius"/>
    </source>
</evidence>
<dbReference type="KEGG" id="hhc:M911_09830"/>
<organism evidence="2 3">
    <name type="scientific">Ectothiorhodospira haloalkaliphila</name>
    <dbReference type="NCBI Taxonomy" id="421628"/>
    <lineage>
        <taxon>Bacteria</taxon>
        <taxon>Pseudomonadati</taxon>
        <taxon>Pseudomonadota</taxon>
        <taxon>Gammaproteobacteria</taxon>
        <taxon>Chromatiales</taxon>
        <taxon>Ectothiorhodospiraceae</taxon>
        <taxon>Ectothiorhodospira</taxon>
    </lineage>
</organism>
<dbReference type="OrthoDB" id="5295665at2"/>
<protein>
    <submittedName>
        <fullName evidence="2">Uncharacterized protein</fullName>
    </submittedName>
</protein>
<keyword evidence="1" id="KW-0472">Membrane</keyword>
<feature type="transmembrane region" description="Helical" evidence="1">
    <location>
        <begin position="248"/>
        <end position="271"/>
    </location>
</feature>
<evidence type="ECO:0000313" key="3">
    <source>
        <dbReference type="Proteomes" id="UP000019442"/>
    </source>
</evidence>
<feature type="transmembrane region" description="Helical" evidence="1">
    <location>
        <begin position="291"/>
        <end position="310"/>
    </location>
</feature>
<dbReference type="PATRIC" id="fig|1354791.3.peg.2414"/>
<feature type="transmembrane region" description="Helical" evidence="1">
    <location>
        <begin position="52"/>
        <end position="72"/>
    </location>
</feature>
<name>W8KJQ9_9GAMM</name>
<feature type="transmembrane region" description="Helical" evidence="1">
    <location>
        <begin position="379"/>
        <end position="397"/>
    </location>
</feature>
<dbReference type="HOGENOM" id="CLU_034656_1_0_6"/>
<sequence>MINLSRLSLDRTPPLWVPLQFMITAPLFAVLFALLMLWLGPQTLLSRWMPGLIGATHVLVLGYLAMVMFGAMQQLLPVVAGSPLPRDLLTSRVTHGLLALGTPFLGIGLATTQPWAVQVGGALVLGAMAIFIIGALISLWRSRARGPTLTGLWLAVISLLMAMVLGGWLASGHLGQGWPLPRYMTDIHLIWAFFGWIALLIAAVAYQVVPMFQMTPEYPRLFARGYAPLVFTLLILLTLPIWLPVPGWLAPLAGATLAAALAAFAAITLWLQSRRRRRNADVTVHFWRTGLIALLAAIGLWALAHLLPGWNPRGPLSLLPAWLFLAGFAMSIINGMLYKIVPFLVWLHLNNQRLSTGNLRAPIPNMHEVIPLRLTRWQLYLHWLALAGTVGALFWSVLFTPALLLLAASNGLLTWNLAHGARQFRRWHRILTTPNPALNANRTS</sequence>
<keyword evidence="1" id="KW-0812">Transmembrane</keyword>
<feature type="transmembrane region" description="Helical" evidence="1">
    <location>
        <begin position="152"/>
        <end position="170"/>
    </location>
</feature>
<dbReference type="RefSeq" id="WP_025281861.1">
    <property type="nucleotide sequence ID" value="NZ_CP007268.1"/>
</dbReference>
<reference evidence="3" key="2">
    <citation type="submission" date="2014-02" db="EMBL/GenBank/DDBJ databases">
        <title>Draft Genome Sequence of extremely halophilic bacteria Halorhodospira halochloris.</title>
        <authorList>
            <person name="Singh K.S."/>
        </authorList>
    </citation>
    <scope>NUCLEOTIDE SEQUENCE [LARGE SCALE GENOMIC DNA]</scope>
    <source>
        <strain evidence="3">A</strain>
    </source>
</reference>
<dbReference type="Proteomes" id="UP000019442">
    <property type="component" value="Chromosome"/>
</dbReference>
<keyword evidence="3" id="KW-1185">Reference proteome</keyword>